<sequence>MEIKRIKIVTTMDRPHITHDILKVFRKYDISMTWMEVYTYVIYIKFPKIEIELWKKMKKELLEIYAVKEIDEIDLIAVEEREVEMKSVLDIVSQGIIMLNKEGKIKYANKYAAESIFSVSAEQAVNQKITRYLRNKKIESFINLSDKNKSIENMEIQISHHTYFLNINPVLSQENIFCGYIITLQNMEEIGEIINSKRYDNPITFDDIVGKSTKLLEVINHAKLFSPSDSPVLITGESGTGKELFARAIHNHSRRWSKLFVAINCAAIPDQLLESELFGYESGAFTGGKKNGKTGIFEVANGGTVFLDEIGEMAPHLQVKLLRVLQEGTIRRIGGHEEIPIDVRVLSATNQDIEKMVKANKFRLDLLYRINIFNLDIPPLRERKEDLEVLIDYFKKIYEQNYHKQIEGITRKALEKLLSYSWPGNIRELQNVIERAVALTRGKDIEEKDILLNYNLEAVESIERTSLKESVENFEKDMIIKALKNHSSIRETARALGVSHTLLINRIKKYNINS</sequence>
<dbReference type="SUPFAM" id="SSF55785">
    <property type="entry name" value="PYP-like sensor domain (PAS domain)"/>
    <property type="match status" value="1"/>
</dbReference>
<dbReference type="GO" id="GO:0006355">
    <property type="term" value="P:regulation of DNA-templated transcription"/>
    <property type="evidence" value="ECO:0007669"/>
    <property type="project" value="InterPro"/>
</dbReference>
<keyword evidence="2" id="KW-0058">Aromatic hydrocarbons catabolism</keyword>
<dbReference type="InterPro" id="IPR025943">
    <property type="entry name" value="Sigma_54_int_dom_ATP-bd_2"/>
</dbReference>
<dbReference type="InterPro" id="IPR025662">
    <property type="entry name" value="Sigma_54_int_dom_ATP-bd_1"/>
</dbReference>
<dbReference type="InterPro" id="IPR058031">
    <property type="entry name" value="AAA_lid_NorR"/>
</dbReference>
<dbReference type="Pfam" id="PF18024">
    <property type="entry name" value="HTH_50"/>
    <property type="match status" value="1"/>
</dbReference>
<protein>
    <recommendedName>
        <fullName evidence="7">HTH-type transcriptional regulatory protein TyrR</fullName>
    </recommendedName>
</protein>
<evidence type="ECO:0000313" key="11">
    <source>
        <dbReference type="Proteomes" id="UP001205748"/>
    </source>
</evidence>
<dbReference type="PROSITE" id="PS00676">
    <property type="entry name" value="SIGMA54_INTERACT_2"/>
    <property type="match status" value="1"/>
</dbReference>
<dbReference type="InterPro" id="IPR009057">
    <property type="entry name" value="Homeodomain-like_sf"/>
</dbReference>
<dbReference type="Pfam" id="PF25601">
    <property type="entry name" value="AAA_lid_14"/>
    <property type="match status" value="1"/>
</dbReference>
<dbReference type="Gene3D" id="3.30.70.260">
    <property type="match status" value="1"/>
</dbReference>
<dbReference type="AlphaFoldDB" id="A0AAE3HGS8"/>
<dbReference type="CDD" id="cd00009">
    <property type="entry name" value="AAA"/>
    <property type="match status" value="1"/>
</dbReference>
<dbReference type="InterPro" id="IPR025944">
    <property type="entry name" value="Sigma_54_int_dom_CS"/>
</dbReference>
<keyword evidence="1" id="KW-0547">Nucleotide-binding</keyword>
<dbReference type="InterPro" id="IPR027417">
    <property type="entry name" value="P-loop_NTPase"/>
</dbReference>
<evidence type="ECO:0000256" key="2">
    <source>
        <dbReference type="ARBA" id="ARBA00022797"/>
    </source>
</evidence>
<dbReference type="InterPro" id="IPR002078">
    <property type="entry name" value="Sigma_54_int"/>
</dbReference>
<dbReference type="GO" id="GO:0005524">
    <property type="term" value="F:ATP binding"/>
    <property type="evidence" value="ECO:0007669"/>
    <property type="project" value="UniProtKB-KW"/>
</dbReference>
<dbReference type="SMART" id="SM00382">
    <property type="entry name" value="AAA"/>
    <property type="match status" value="1"/>
</dbReference>
<dbReference type="PROSITE" id="PS50045">
    <property type="entry name" value="SIGMA54_INTERACT_4"/>
    <property type="match status" value="1"/>
</dbReference>
<dbReference type="InterPro" id="IPR002912">
    <property type="entry name" value="ACT_dom"/>
</dbReference>
<dbReference type="RefSeq" id="WP_257530506.1">
    <property type="nucleotide sequence ID" value="NZ_JANKAS010000005.1"/>
</dbReference>
<evidence type="ECO:0000259" key="8">
    <source>
        <dbReference type="PROSITE" id="PS50045"/>
    </source>
</evidence>
<keyword evidence="3" id="KW-0067">ATP-binding</keyword>
<dbReference type="EMBL" id="JANKAS010000005">
    <property type="protein sequence ID" value="MCR1898798.1"/>
    <property type="molecule type" value="Genomic_DNA"/>
</dbReference>
<feature type="domain" description="Sigma-54 factor interaction" evidence="8">
    <location>
        <begin position="208"/>
        <end position="438"/>
    </location>
</feature>
<name>A0AAE3HGS8_9FIRM</name>
<proteinExistence type="predicted"/>
<dbReference type="Gene3D" id="3.40.50.300">
    <property type="entry name" value="P-loop containing nucleotide triphosphate hydrolases"/>
    <property type="match status" value="1"/>
</dbReference>
<dbReference type="InterPro" id="IPR035965">
    <property type="entry name" value="PAS-like_dom_sf"/>
</dbReference>
<gene>
    <name evidence="10" type="ORF">NSA47_07350</name>
</gene>
<evidence type="ECO:0000313" key="10">
    <source>
        <dbReference type="EMBL" id="MCR1898798.1"/>
    </source>
</evidence>
<dbReference type="PANTHER" id="PTHR32071:SF57">
    <property type="entry name" value="C4-DICARBOXYLATE TRANSPORT TRANSCRIPTIONAL REGULATORY PROTEIN DCTD"/>
    <property type="match status" value="1"/>
</dbReference>
<evidence type="ECO:0000256" key="1">
    <source>
        <dbReference type="ARBA" id="ARBA00022741"/>
    </source>
</evidence>
<keyword evidence="6" id="KW-0804">Transcription</keyword>
<dbReference type="Gene3D" id="3.30.450.20">
    <property type="entry name" value="PAS domain"/>
    <property type="match status" value="1"/>
</dbReference>
<accession>A0AAE3HGS8</accession>
<evidence type="ECO:0000256" key="5">
    <source>
        <dbReference type="ARBA" id="ARBA00023125"/>
    </source>
</evidence>
<dbReference type="Gene3D" id="1.10.10.60">
    <property type="entry name" value="Homeodomain-like"/>
    <property type="match status" value="1"/>
</dbReference>
<keyword evidence="5" id="KW-0238">DNA-binding</keyword>
<dbReference type="PROSITE" id="PS00675">
    <property type="entry name" value="SIGMA54_INTERACT_1"/>
    <property type="match status" value="1"/>
</dbReference>
<evidence type="ECO:0000259" key="9">
    <source>
        <dbReference type="PROSITE" id="PS51671"/>
    </source>
</evidence>
<feature type="domain" description="ACT" evidence="9">
    <location>
        <begin position="6"/>
        <end position="75"/>
    </location>
</feature>
<dbReference type="PROSITE" id="PS00688">
    <property type="entry name" value="SIGMA54_INTERACT_3"/>
    <property type="match status" value="1"/>
</dbReference>
<dbReference type="SUPFAM" id="SSF46689">
    <property type="entry name" value="Homeodomain-like"/>
    <property type="match status" value="1"/>
</dbReference>
<dbReference type="PROSITE" id="PS51671">
    <property type="entry name" value="ACT"/>
    <property type="match status" value="1"/>
</dbReference>
<dbReference type="GO" id="GO:0003677">
    <property type="term" value="F:DNA binding"/>
    <property type="evidence" value="ECO:0007669"/>
    <property type="project" value="UniProtKB-KW"/>
</dbReference>
<dbReference type="InterPro" id="IPR003593">
    <property type="entry name" value="AAA+_ATPase"/>
</dbReference>
<evidence type="ECO:0000256" key="6">
    <source>
        <dbReference type="ARBA" id="ARBA00023163"/>
    </source>
</evidence>
<keyword evidence="11" id="KW-1185">Reference proteome</keyword>
<dbReference type="Proteomes" id="UP001205748">
    <property type="component" value="Unassembled WGS sequence"/>
</dbReference>
<dbReference type="Pfam" id="PF00158">
    <property type="entry name" value="Sigma54_activat"/>
    <property type="match status" value="1"/>
</dbReference>
<organism evidence="10 11">
    <name type="scientific">Irregularibacter muris</name>
    <dbReference type="NCBI Taxonomy" id="1796619"/>
    <lineage>
        <taxon>Bacteria</taxon>
        <taxon>Bacillati</taxon>
        <taxon>Bacillota</taxon>
        <taxon>Clostridia</taxon>
        <taxon>Eubacteriales</taxon>
        <taxon>Eubacteriaceae</taxon>
        <taxon>Irregularibacter</taxon>
    </lineage>
</organism>
<comment type="caution">
    <text evidence="10">The sequence shown here is derived from an EMBL/GenBank/DDBJ whole genome shotgun (WGS) entry which is preliminary data.</text>
</comment>
<evidence type="ECO:0000256" key="3">
    <source>
        <dbReference type="ARBA" id="ARBA00022840"/>
    </source>
</evidence>
<dbReference type="NCBIfam" id="TIGR04381">
    <property type="entry name" value="HTH_TypR"/>
    <property type="match status" value="1"/>
</dbReference>
<keyword evidence="4" id="KW-0805">Transcription regulation</keyword>
<evidence type="ECO:0000256" key="4">
    <source>
        <dbReference type="ARBA" id="ARBA00023015"/>
    </source>
</evidence>
<reference evidence="10" key="1">
    <citation type="submission" date="2022-07" db="EMBL/GenBank/DDBJ databases">
        <title>Enhanced cultured diversity of the mouse gut microbiota enables custom-made synthetic communities.</title>
        <authorList>
            <person name="Afrizal A."/>
        </authorList>
    </citation>
    <scope>NUCLEOTIDE SEQUENCE</scope>
    <source>
        <strain evidence="10">DSM 28593</strain>
    </source>
</reference>
<evidence type="ECO:0000256" key="7">
    <source>
        <dbReference type="ARBA" id="ARBA00029500"/>
    </source>
</evidence>
<dbReference type="SUPFAM" id="SSF52540">
    <property type="entry name" value="P-loop containing nucleoside triphosphate hydrolases"/>
    <property type="match status" value="1"/>
</dbReference>
<dbReference type="Gene3D" id="1.10.8.60">
    <property type="match status" value="1"/>
</dbReference>
<dbReference type="InterPro" id="IPR030828">
    <property type="entry name" value="HTH_TyrR"/>
</dbReference>
<dbReference type="PANTHER" id="PTHR32071">
    <property type="entry name" value="TRANSCRIPTIONAL REGULATORY PROTEIN"/>
    <property type="match status" value="1"/>
</dbReference>
<dbReference type="FunFam" id="3.40.50.300:FF:000006">
    <property type="entry name" value="DNA-binding transcriptional regulator NtrC"/>
    <property type="match status" value="1"/>
</dbReference>